<sequence>MKIAFYAAFAAMVIGAITVILTMPELFNEPSAPQVGLVIWAGAVFLAGFIVVGLLKSVATMEN</sequence>
<evidence type="ECO:0000256" key="1">
    <source>
        <dbReference type="SAM" id="Phobius"/>
    </source>
</evidence>
<evidence type="ECO:0000313" key="3">
    <source>
        <dbReference type="Proteomes" id="UP001486888"/>
    </source>
</evidence>
<keyword evidence="3" id="KW-1185">Reference proteome</keyword>
<dbReference type="AlphaFoldDB" id="A0AAU6WDV5"/>
<accession>A0AAU6WDV5</accession>
<reference evidence="2 3" key="1">
    <citation type="submission" date="2023-05" db="EMBL/GenBank/DDBJ databases">
        <title>Glutamicibacter sp. B1, complete genome.</title>
        <authorList>
            <person name="Long Y.H."/>
            <person name="Fang T."/>
            <person name="Li X.Y."/>
        </authorList>
    </citation>
    <scope>NUCLEOTIDE SEQUENCE [LARGE SCALE GENOMIC DNA]</scope>
    <source>
        <strain evidence="2 3">B1</strain>
    </source>
</reference>
<gene>
    <name evidence="2" type="ORF">QMQ05_16245</name>
</gene>
<proteinExistence type="predicted"/>
<dbReference type="KEGG" id="gey:QMQ05_16245"/>
<dbReference type="EMBL" id="CP125942">
    <property type="protein sequence ID" value="XAO45860.1"/>
    <property type="molecule type" value="Genomic_DNA"/>
</dbReference>
<name>A0AAU6WDV5_9MICC</name>
<evidence type="ECO:0000313" key="2">
    <source>
        <dbReference type="EMBL" id="XAO45860.1"/>
    </source>
</evidence>
<organism evidence="2 3">
    <name type="scientific">Glutamicibacter ectropisis</name>
    <dbReference type="NCBI Taxonomy" id="3046593"/>
    <lineage>
        <taxon>Bacteria</taxon>
        <taxon>Bacillati</taxon>
        <taxon>Actinomycetota</taxon>
        <taxon>Actinomycetes</taxon>
        <taxon>Micrococcales</taxon>
        <taxon>Micrococcaceae</taxon>
        <taxon>Glutamicibacter</taxon>
    </lineage>
</organism>
<feature type="transmembrane region" description="Helical" evidence="1">
    <location>
        <begin position="35"/>
        <end position="55"/>
    </location>
</feature>
<dbReference type="Proteomes" id="UP001486888">
    <property type="component" value="Chromosome"/>
</dbReference>
<keyword evidence="1" id="KW-0812">Transmembrane</keyword>
<feature type="transmembrane region" description="Helical" evidence="1">
    <location>
        <begin position="5"/>
        <end position="23"/>
    </location>
</feature>
<protein>
    <submittedName>
        <fullName evidence="2">Uncharacterized protein</fullName>
    </submittedName>
</protein>
<keyword evidence="1" id="KW-1133">Transmembrane helix</keyword>
<dbReference type="RefSeq" id="WP_345471746.1">
    <property type="nucleotide sequence ID" value="NZ_CP125942.1"/>
</dbReference>
<keyword evidence="1" id="KW-0472">Membrane</keyword>